<dbReference type="AlphaFoldDB" id="A0A2G9SGZ8"/>
<gene>
    <name evidence="1" type="ORF">AB205_0066980</name>
</gene>
<accession>A0A2G9SGZ8</accession>
<dbReference type="OrthoDB" id="2499658at2759"/>
<sequence>ALKLKTIVRGDAPTSLATTGLYRREPWESQCFCNNFSHEAINGDSWGPSLFLSTDAGVLLIDDGQPEIAVFDKTLQIKQMHVLEMLDLLLTRVDKGEATCHL</sequence>
<evidence type="ECO:0000313" key="1">
    <source>
        <dbReference type="EMBL" id="PIO39362.1"/>
    </source>
</evidence>
<protein>
    <submittedName>
        <fullName evidence="1">Uncharacterized protein</fullName>
    </submittedName>
</protein>
<reference evidence="1" key="1">
    <citation type="submission" date="2017-08" db="EMBL/GenBank/DDBJ databases">
        <title>Assembly of the North American Bullfrog Genome.</title>
        <authorList>
            <person name="Warren R.L."/>
            <person name="Vandervalk B.P."/>
            <person name="Kucuk E."/>
            <person name="Birol I."/>
            <person name="Helbing C."/>
            <person name="Pandoh P."/>
            <person name="Behsaz B."/>
            <person name="Mohamadi H."/>
            <person name="Chu J."/>
            <person name="Jackman S."/>
            <person name="Hammond S.A."/>
            <person name="Veldhoen N."/>
            <person name="Kirk H."/>
            <person name="Zhao Y."/>
            <person name="Coope R."/>
            <person name="Pleasance S."/>
            <person name="Moore R."/>
            <person name="Holt R."/>
        </authorList>
    </citation>
    <scope>NUCLEOTIDE SEQUENCE</scope>
    <source>
        <strain evidence="1">Bruno</strain>
        <tissue evidence="1">Liver</tissue>
    </source>
</reference>
<feature type="non-terminal residue" evidence="1">
    <location>
        <position position="1"/>
    </location>
</feature>
<name>A0A2G9SGZ8_AQUCT</name>
<feature type="non-terminal residue" evidence="1">
    <location>
        <position position="102"/>
    </location>
</feature>
<organism evidence="1">
    <name type="scientific">Aquarana catesbeiana</name>
    <name type="common">American bullfrog</name>
    <name type="synonym">Rana catesbeiana</name>
    <dbReference type="NCBI Taxonomy" id="8400"/>
    <lineage>
        <taxon>Eukaryota</taxon>
        <taxon>Metazoa</taxon>
        <taxon>Chordata</taxon>
        <taxon>Craniata</taxon>
        <taxon>Vertebrata</taxon>
        <taxon>Euteleostomi</taxon>
        <taxon>Amphibia</taxon>
        <taxon>Batrachia</taxon>
        <taxon>Anura</taxon>
        <taxon>Neobatrachia</taxon>
        <taxon>Ranoidea</taxon>
        <taxon>Ranidae</taxon>
        <taxon>Aquarana</taxon>
    </lineage>
</organism>
<proteinExistence type="predicted"/>
<dbReference type="EMBL" id="KV923991">
    <property type="protein sequence ID" value="PIO39362.1"/>
    <property type="molecule type" value="Genomic_DNA"/>
</dbReference>